<organism evidence="2 3">
    <name type="scientific">Bugula neritina</name>
    <name type="common">Brown bryozoan</name>
    <name type="synonym">Sertularia neritina</name>
    <dbReference type="NCBI Taxonomy" id="10212"/>
    <lineage>
        <taxon>Eukaryota</taxon>
        <taxon>Metazoa</taxon>
        <taxon>Spiralia</taxon>
        <taxon>Lophotrochozoa</taxon>
        <taxon>Bryozoa</taxon>
        <taxon>Gymnolaemata</taxon>
        <taxon>Cheilostomatida</taxon>
        <taxon>Flustrina</taxon>
        <taxon>Buguloidea</taxon>
        <taxon>Bugulidae</taxon>
        <taxon>Bugula</taxon>
    </lineage>
</organism>
<dbReference type="GO" id="GO:0005634">
    <property type="term" value="C:nucleus"/>
    <property type="evidence" value="ECO:0007669"/>
    <property type="project" value="InterPro"/>
</dbReference>
<dbReference type="Gene3D" id="3.30.900.20">
    <property type="match status" value="1"/>
</dbReference>
<evidence type="ECO:0000313" key="3">
    <source>
        <dbReference type="Proteomes" id="UP000593567"/>
    </source>
</evidence>
<dbReference type="AlphaFoldDB" id="A0A7J7JSP2"/>
<dbReference type="InterPro" id="IPR009511">
    <property type="entry name" value="MAD1/Cdc20-bound-Mad2-bd"/>
</dbReference>
<dbReference type="Proteomes" id="UP000593567">
    <property type="component" value="Unassembled WGS sequence"/>
</dbReference>
<evidence type="ECO:0000256" key="1">
    <source>
        <dbReference type="SAM" id="MobiDB-lite"/>
    </source>
</evidence>
<evidence type="ECO:0000313" key="2">
    <source>
        <dbReference type="EMBL" id="KAF6028674.1"/>
    </source>
</evidence>
<dbReference type="OrthoDB" id="6334764at2759"/>
<proteinExistence type="predicted"/>
<keyword evidence="3" id="KW-1185">Reference proteome</keyword>
<dbReference type="GO" id="GO:0007096">
    <property type="term" value="P:regulation of exit from mitosis"/>
    <property type="evidence" value="ECO:0007669"/>
    <property type="project" value="InterPro"/>
</dbReference>
<name>A0A7J7JSP2_BUGNE</name>
<dbReference type="InterPro" id="IPR053729">
    <property type="entry name" value="MAD2L1BP_domain_sf"/>
</dbReference>
<comment type="caution">
    <text evidence="2">The sequence shown here is derived from an EMBL/GenBank/DDBJ whole genome shotgun (WGS) entry which is preliminary data.</text>
</comment>
<reference evidence="2" key="1">
    <citation type="submission" date="2020-06" db="EMBL/GenBank/DDBJ databases">
        <title>Draft genome of Bugula neritina, a colonial animal packing powerful symbionts and potential medicines.</title>
        <authorList>
            <person name="Rayko M."/>
        </authorList>
    </citation>
    <scope>NUCLEOTIDE SEQUENCE [LARGE SCALE GENOMIC DNA]</scope>
    <source>
        <strain evidence="2">Kwan_BN1</strain>
    </source>
</reference>
<accession>A0A7J7JSP2</accession>
<gene>
    <name evidence="2" type="ORF">EB796_013044</name>
</gene>
<protein>
    <submittedName>
        <fullName evidence="2">MAD2L1BP</fullName>
    </submittedName>
</protein>
<dbReference type="EMBL" id="VXIV02001928">
    <property type="protein sequence ID" value="KAF6028674.1"/>
    <property type="molecule type" value="Genomic_DNA"/>
</dbReference>
<feature type="compositionally biased region" description="Low complexity" evidence="1">
    <location>
        <begin position="104"/>
        <end position="114"/>
    </location>
</feature>
<sequence length="389" mass="43854">MCSKELKPLGFGSNNRRKNLQHTSHCNIDLAGLVCRKTCFSVSVDLINYVLLQRDQIPQSYESLILKSTANQHVITEKQLKANFEQNNQIINHIKSNNHNDNDGANSSPGLPSSSHHHAGSDALITTQNCGTNIHSQSHSRFQSNSFSSNNNRQQDKVLQCEDRCLQPLNLKKISSSLVCRPSLVSTRKKIKSIESAKLVFDHLRVAFEHATFPVHKLAFSLGSSLVNPKETFVISFPQNHMEGKDVSCDVKKILFRKLVTSDFIESFSRPGFTYGIQKLFVLLLANRNSDITWFIPQARYTLPKRGSIYYINLTNPEAVNTSVCVSDNTLLNISGVNPMEESLDNLELCSPCPTTFKRRRLANVSYEEQCDLEDLIWYQSPISLCGFK</sequence>
<dbReference type="PANTHER" id="PTHR15681:SF1">
    <property type="entry name" value="MAD2L1-BINDING PROTEIN"/>
    <property type="match status" value="1"/>
</dbReference>
<dbReference type="PANTHER" id="PTHR15681">
    <property type="entry name" value="MAD2L1-BINDING PROTEIN"/>
    <property type="match status" value="1"/>
</dbReference>
<feature type="region of interest" description="Disordered" evidence="1">
    <location>
        <begin position="94"/>
        <end position="119"/>
    </location>
</feature>
<feature type="region of interest" description="Disordered" evidence="1">
    <location>
        <begin position="134"/>
        <end position="153"/>
    </location>
</feature>
<feature type="compositionally biased region" description="Low complexity" evidence="1">
    <location>
        <begin position="135"/>
        <end position="153"/>
    </location>
</feature>